<protein>
    <submittedName>
        <fullName evidence="4">L-histidine N(Alpha)-methyltransferase</fullName>
        <ecNumber evidence="4">2.1.1.44</ecNumber>
    </submittedName>
</protein>
<evidence type="ECO:0000313" key="4">
    <source>
        <dbReference type="EMBL" id="NIR74860.1"/>
    </source>
</evidence>
<dbReference type="Gene3D" id="3.40.50.150">
    <property type="entry name" value="Vaccinia Virus protein VP39"/>
    <property type="match status" value="1"/>
</dbReference>
<evidence type="ECO:0000259" key="3">
    <source>
        <dbReference type="Pfam" id="PF10017"/>
    </source>
</evidence>
<dbReference type="SUPFAM" id="SSF53335">
    <property type="entry name" value="S-adenosyl-L-methionine-dependent methyltransferases"/>
    <property type="match status" value="1"/>
</dbReference>
<dbReference type="PIRSF" id="PIRSF018005">
    <property type="entry name" value="UCP018005"/>
    <property type="match status" value="1"/>
</dbReference>
<dbReference type="InterPro" id="IPR019257">
    <property type="entry name" value="MeTrfase_dom"/>
</dbReference>
<evidence type="ECO:0000256" key="1">
    <source>
        <dbReference type="ARBA" id="ARBA00022603"/>
    </source>
</evidence>
<dbReference type="Pfam" id="PF10017">
    <property type="entry name" value="Methyltransf_33"/>
    <property type="match status" value="1"/>
</dbReference>
<dbReference type="GO" id="GO:0032259">
    <property type="term" value="P:methylation"/>
    <property type="evidence" value="ECO:0007669"/>
    <property type="project" value="UniProtKB-KW"/>
</dbReference>
<feature type="domain" description="Histidine-specific methyltransferase SAM-dependent" evidence="3">
    <location>
        <begin position="32"/>
        <end position="333"/>
    </location>
</feature>
<dbReference type="InterPro" id="IPR017804">
    <property type="entry name" value="MeTrfase_EgtD-like"/>
</dbReference>
<keyword evidence="2 4" id="KW-0808">Transferase</keyword>
<evidence type="ECO:0000313" key="5">
    <source>
        <dbReference type="Proteomes" id="UP000702544"/>
    </source>
</evidence>
<dbReference type="InterPro" id="IPR051128">
    <property type="entry name" value="EgtD_Methyltrsf_superfamily"/>
</dbReference>
<dbReference type="InterPro" id="IPR035094">
    <property type="entry name" value="EgtD"/>
</dbReference>
<dbReference type="EC" id="2.1.1.44" evidence="4"/>
<dbReference type="PANTHER" id="PTHR43397:SF1">
    <property type="entry name" value="ERGOTHIONEINE BIOSYNTHESIS PROTEIN 1"/>
    <property type="match status" value="1"/>
</dbReference>
<gene>
    <name evidence="4" type="primary">egtD</name>
    <name evidence="4" type="ORF">GWO12_07070</name>
</gene>
<proteinExistence type="predicted"/>
<organism evidence="4 5">
    <name type="scientific">Candidatus Kutchimonas denitrificans</name>
    <dbReference type="NCBI Taxonomy" id="3056748"/>
    <lineage>
        <taxon>Bacteria</taxon>
        <taxon>Pseudomonadati</taxon>
        <taxon>Gemmatimonadota</taxon>
        <taxon>Gemmatimonadia</taxon>
        <taxon>Candidatus Palauibacterales</taxon>
        <taxon>Candidatus Palauibacteraceae</taxon>
        <taxon>Candidatus Kutchimonas</taxon>
    </lineage>
</organism>
<keyword evidence="1 4" id="KW-0489">Methyltransferase</keyword>
<dbReference type="GO" id="GO:0052706">
    <property type="term" value="F:L-histidine N(alpha)-methyltransferase activity"/>
    <property type="evidence" value="ECO:0007669"/>
    <property type="project" value="UniProtKB-EC"/>
</dbReference>
<comment type="caution">
    <text evidence="4">The sequence shown here is derived from an EMBL/GenBank/DDBJ whole genome shotgun (WGS) entry which is preliminary data.</text>
</comment>
<dbReference type="InterPro" id="IPR029063">
    <property type="entry name" value="SAM-dependent_MTases_sf"/>
</dbReference>
<dbReference type="EMBL" id="JAACAK010000049">
    <property type="protein sequence ID" value="NIR74860.1"/>
    <property type="molecule type" value="Genomic_DNA"/>
</dbReference>
<dbReference type="PANTHER" id="PTHR43397">
    <property type="entry name" value="ERGOTHIONEINE BIOSYNTHESIS PROTEIN 1"/>
    <property type="match status" value="1"/>
</dbReference>
<sequence>MSLFSTRFRDAVTNGTALVQAPGAEDTVMTFARSVAAGLSDDPKWLHCRFLYDAEGSRLFERITEQPEYYPTRTEAAILQAHADEIRALTGPVAIVELGSGYSVKTEHLLGAYAGDGKDVLYVPVDVSASALREANRSIASNFPAVRFTGITGPYPSAFPVLRQLSPQLVVFLGSTIGNFNPGEMTAFFSALSGHMPAHDFFLLGADLVKDPTVLEAAYNDAAGITARFTKNYFVRLNRELGAELDLDAIEHVAVWNPEWERMEIYAHFHRAQEIYIEPLDESYQIAAGERILIEISRKFRLPMLRAELAKHGFRSRRSFSDEKGWFALLLLERLDDRLMRRAPYPTTKR</sequence>
<evidence type="ECO:0000256" key="2">
    <source>
        <dbReference type="ARBA" id="ARBA00022679"/>
    </source>
</evidence>
<accession>A0AAE4ZC65</accession>
<dbReference type="AlphaFoldDB" id="A0AAE4ZC65"/>
<dbReference type="NCBIfam" id="TIGR03438">
    <property type="entry name" value="egtD_ergothio"/>
    <property type="match status" value="1"/>
</dbReference>
<name>A0AAE4ZC65_9BACT</name>
<reference evidence="4 5" key="1">
    <citation type="submission" date="2020-01" db="EMBL/GenBank/DDBJ databases">
        <title>Genomes assembled from Gulf of Kutch pelagic sediment metagenomes.</title>
        <authorList>
            <person name="Chandrashekar M."/>
            <person name="Mahajan M.S."/>
            <person name="Dave K.J."/>
            <person name="Vatsa P."/>
            <person name="Nathani N.M."/>
        </authorList>
    </citation>
    <scope>NUCLEOTIDE SEQUENCE [LARGE SCALE GENOMIC DNA]</scope>
    <source>
        <strain evidence="4">KS3-K002</strain>
    </source>
</reference>
<dbReference type="Proteomes" id="UP000702544">
    <property type="component" value="Unassembled WGS sequence"/>
</dbReference>